<dbReference type="GO" id="GO:0022904">
    <property type="term" value="P:respiratory electron transport chain"/>
    <property type="evidence" value="ECO:0007669"/>
    <property type="project" value="InterPro"/>
</dbReference>
<feature type="transmembrane region" description="Helical" evidence="1">
    <location>
        <begin position="12"/>
        <end position="29"/>
    </location>
</feature>
<evidence type="ECO:0000313" key="2">
    <source>
        <dbReference type="EMBL" id="QBG37158.1"/>
    </source>
</evidence>
<reference evidence="2 3" key="1">
    <citation type="submission" date="2018-12" db="EMBL/GenBank/DDBJ databases">
        <title>Complete genome of Litorilituus sediminis.</title>
        <authorList>
            <person name="Liu A."/>
            <person name="Rong J."/>
        </authorList>
    </citation>
    <scope>NUCLEOTIDE SEQUENCE [LARGE SCALE GENOMIC DNA]</scope>
    <source>
        <strain evidence="2 3">JCM 17549</strain>
    </source>
</reference>
<dbReference type="EMBL" id="CP034759">
    <property type="protein sequence ID" value="QBG37158.1"/>
    <property type="molecule type" value="Genomic_DNA"/>
</dbReference>
<dbReference type="SUPFAM" id="SSF81342">
    <property type="entry name" value="Transmembrane di-heme cytochromes"/>
    <property type="match status" value="1"/>
</dbReference>
<dbReference type="RefSeq" id="WP_130603826.1">
    <property type="nucleotide sequence ID" value="NZ_CP034759.1"/>
</dbReference>
<keyword evidence="1" id="KW-0472">Membrane</keyword>
<proteinExistence type="predicted"/>
<gene>
    <name evidence="2" type="ORF">EMK97_16190</name>
</gene>
<dbReference type="KEGG" id="lsd:EMK97_16190"/>
<feature type="transmembrane region" description="Helical" evidence="1">
    <location>
        <begin position="50"/>
        <end position="68"/>
    </location>
</feature>
<dbReference type="GO" id="GO:0016020">
    <property type="term" value="C:membrane"/>
    <property type="evidence" value="ECO:0007669"/>
    <property type="project" value="InterPro"/>
</dbReference>
<dbReference type="Proteomes" id="UP000290244">
    <property type="component" value="Chromosome"/>
</dbReference>
<dbReference type="AlphaFoldDB" id="A0A4P6P7V4"/>
<keyword evidence="1" id="KW-1133">Transmembrane helix</keyword>
<name>A0A4P6P7V4_9GAMM</name>
<evidence type="ECO:0000256" key="1">
    <source>
        <dbReference type="SAM" id="Phobius"/>
    </source>
</evidence>
<keyword evidence="1" id="KW-0812">Transmembrane</keyword>
<dbReference type="OrthoDB" id="5766133at2"/>
<accession>A0A4P6P7V4</accession>
<keyword evidence="3" id="KW-1185">Reference proteome</keyword>
<sequence length="69" mass="7876">MLDKTSYVIDRVLHWSASSLILGMLLIMGTQIHNIDYRIKGTIEHKQDAIEVHFIMAVLVFVLLLARAI</sequence>
<evidence type="ECO:0008006" key="4">
    <source>
        <dbReference type="Google" id="ProtNLM"/>
    </source>
</evidence>
<protein>
    <recommendedName>
        <fullName evidence="4">Cytochrome b561 bacterial/Ni-hydrogenase domain-containing protein</fullName>
    </recommendedName>
</protein>
<evidence type="ECO:0000313" key="3">
    <source>
        <dbReference type="Proteomes" id="UP000290244"/>
    </source>
</evidence>
<organism evidence="2 3">
    <name type="scientific">Litorilituus sediminis</name>
    <dbReference type="NCBI Taxonomy" id="718192"/>
    <lineage>
        <taxon>Bacteria</taxon>
        <taxon>Pseudomonadati</taxon>
        <taxon>Pseudomonadota</taxon>
        <taxon>Gammaproteobacteria</taxon>
        <taxon>Alteromonadales</taxon>
        <taxon>Colwelliaceae</taxon>
        <taxon>Litorilituus</taxon>
    </lineage>
</organism>
<dbReference type="InterPro" id="IPR016174">
    <property type="entry name" value="Di-haem_cyt_TM"/>
</dbReference>